<dbReference type="EMBL" id="PFGX01000074">
    <property type="protein sequence ID" value="PIW75300.1"/>
    <property type="molecule type" value="Genomic_DNA"/>
</dbReference>
<organism evidence="1 2">
    <name type="scientific">Candidatus Portnoybacteria bacterium CG_4_8_14_3_um_filter_44_10</name>
    <dbReference type="NCBI Taxonomy" id="1974802"/>
    <lineage>
        <taxon>Bacteria</taxon>
        <taxon>Candidatus Portnoyibacteriota</taxon>
    </lineage>
</organism>
<reference evidence="2" key="1">
    <citation type="submission" date="2017-09" db="EMBL/GenBank/DDBJ databases">
        <title>Depth-based differentiation of microbial function through sediment-hosted aquifers and enrichment of novel symbionts in the deep terrestrial subsurface.</title>
        <authorList>
            <person name="Probst A.J."/>
            <person name="Ladd B."/>
            <person name="Jarett J.K."/>
            <person name="Geller-Mcgrath D.E."/>
            <person name="Sieber C.M.K."/>
            <person name="Emerson J.B."/>
            <person name="Anantharaman K."/>
            <person name="Thomas B.C."/>
            <person name="Malmstrom R."/>
            <person name="Stieglmeier M."/>
            <person name="Klingl A."/>
            <person name="Woyke T."/>
            <person name="Ryan C.M."/>
            <person name="Banfield J.F."/>
        </authorList>
    </citation>
    <scope>NUCLEOTIDE SEQUENCE [LARGE SCALE GENOMIC DNA]</scope>
</reference>
<protein>
    <submittedName>
        <fullName evidence="1">Uncharacterized protein</fullName>
    </submittedName>
</protein>
<evidence type="ECO:0000313" key="2">
    <source>
        <dbReference type="Proteomes" id="UP000231280"/>
    </source>
</evidence>
<accession>A0A2M7IFK5</accession>
<dbReference type="Proteomes" id="UP000231280">
    <property type="component" value="Unassembled WGS sequence"/>
</dbReference>
<proteinExistence type="predicted"/>
<sequence length="65" mass="7442">MANNEQPDEDCSLREDSPPEIIVGKIIIKADFSQFAVFGYLRQKRRLYTLFTKPSSRGVSNHLTI</sequence>
<dbReference type="AlphaFoldDB" id="A0A2M7IFK5"/>
<comment type="caution">
    <text evidence="1">The sequence shown here is derived from an EMBL/GenBank/DDBJ whole genome shotgun (WGS) entry which is preliminary data.</text>
</comment>
<gene>
    <name evidence="1" type="ORF">CO002_02840</name>
</gene>
<name>A0A2M7IFK5_9BACT</name>
<evidence type="ECO:0000313" key="1">
    <source>
        <dbReference type="EMBL" id="PIW75300.1"/>
    </source>
</evidence>